<dbReference type="PROSITE" id="PS00028">
    <property type="entry name" value="ZINC_FINGER_C2H2_1"/>
    <property type="match status" value="2"/>
</dbReference>
<dbReference type="OMA" id="SIHINTH"/>
<dbReference type="AlphaFoldDB" id="A0A2H3JIS5"/>
<dbReference type="FunFam" id="3.30.160.60:FF:000193">
    <property type="entry name" value="Zinc finger protein 300"/>
    <property type="match status" value="1"/>
</dbReference>
<dbReference type="PANTHER" id="PTHR14003:SF19">
    <property type="entry name" value="YY2 TRANSCRIPTION FACTOR"/>
    <property type="match status" value="1"/>
</dbReference>
<evidence type="ECO:0000256" key="7">
    <source>
        <dbReference type="ARBA" id="ARBA00023015"/>
    </source>
</evidence>
<comment type="subcellular location">
    <subcellularLocation>
        <location evidence="1">Nucleus</location>
    </subcellularLocation>
</comment>
<comment type="similarity">
    <text evidence="2">Belongs to the krueppel C2H2-type zinc-finger protein family.</text>
</comment>
<dbReference type="InterPro" id="IPR036236">
    <property type="entry name" value="Znf_C2H2_sf"/>
</dbReference>
<dbReference type="SUPFAM" id="SSF57667">
    <property type="entry name" value="beta-beta-alpha zinc fingers"/>
    <property type="match status" value="1"/>
</dbReference>
<feature type="non-terminal residue" evidence="13">
    <location>
        <position position="1"/>
    </location>
</feature>
<dbReference type="GO" id="GO:0031519">
    <property type="term" value="C:PcG protein complex"/>
    <property type="evidence" value="ECO:0007669"/>
    <property type="project" value="TreeGrafter"/>
</dbReference>
<name>A0A2H3JIS5_WOLCO</name>
<dbReference type="PANTHER" id="PTHR14003">
    <property type="entry name" value="TRANSCRIPTIONAL REPRESSOR PROTEIN YY"/>
    <property type="match status" value="1"/>
</dbReference>
<evidence type="ECO:0000313" key="13">
    <source>
        <dbReference type="EMBL" id="PCH41761.1"/>
    </source>
</evidence>
<evidence type="ECO:0000256" key="10">
    <source>
        <dbReference type="ARBA" id="ARBA00023242"/>
    </source>
</evidence>
<keyword evidence="14" id="KW-1185">Reference proteome</keyword>
<protein>
    <recommendedName>
        <fullName evidence="12">C2H2-type domain-containing protein</fullName>
    </recommendedName>
</protein>
<dbReference type="Pfam" id="PF00096">
    <property type="entry name" value="zf-C2H2"/>
    <property type="match status" value="2"/>
</dbReference>
<feature type="non-terminal residue" evidence="13">
    <location>
        <position position="57"/>
    </location>
</feature>
<gene>
    <name evidence="13" type="ORF">WOLCODRAFT_47058</name>
</gene>
<organism evidence="13 14">
    <name type="scientific">Wolfiporia cocos (strain MD-104)</name>
    <name type="common">Brown rot fungus</name>
    <dbReference type="NCBI Taxonomy" id="742152"/>
    <lineage>
        <taxon>Eukaryota</taxon>
        <taxon>Fungi</taxon>
        <taxon>Dikarya</taxon>
        <taxon>Basidiomycota</taxon>
        <taxon>Agaricomycotina</taxon>
        <taxon>Agaricomycetes</taxon>
        <taxon>Polyporales</taxon>
        <taxon>Phaeolaceae</taxon>
        <taxon>Wolfiporia</taxon>
    </lineage>
</organism>
<keyword evidence="4" id="KW-0677">Repeat</keyword>
<feature type="domain" description="C2H2-type" evidence="12">
    <location>
        <begin position="7"/>
        <end position="34"/>
    </location>
</feature>
<evidence type="ECO:0000256" key="4">
    <source>
        <dbReference type="ARBA" id="ARBA00022737"/>
    </source>
</evidence>
<keyword evidence="7" id="KW-0805">Transcription regulation</keyword>
<dbReference type="OrthoDB" id="6077919at2759"/>
<evidence type="ECO:0000256" key="2">
    <source>
        <dbReference type="ARBA" id="ARBA00006991"/>
    </source>
</evidence>
<evidence type="ECO:0000259" key="12">
    <source>
        <dbReference type="PROSITE" id="PS50157"/>
    </source>
</evidence>
<keyword evidence="8" id="KW-0238">DNA-binding</keyword>
<feature type="domain" description="C2H2-type" evidence="12">
    <location>
        <begin position="35"/>
        <end position="57"/>
    </location>
</feature>
<dbReference type="STRING" id="742152.A0A2H3JIS5"/>
<dbReference type="GO" id="GO:0000785">
    <property type="term" value="C:chromatin"/>
    <property type="evidence" value="ECO:0007669"/>
    <property type="project" value="TreeGrafter"/>
</dbReference>
<evidence type="ECO:0000313" key="14">
    <source>
        <dbReference type="Proteomes" id="UP000218811"/>
    </source>
</evidence>
<accession>A0A2H3JIS5</accession>
<dbReference type="SMART" id="SM00355">
    <property type="entry name" value="ZnF_C2H2"/>
    <property type="match status" value="2"/>
</dbReference>
<proteinExistence type="inferred from homology"/>
<dbReference type="EMBL" id="KB468113">
    <property type="protein sequence ID" value="PCH41761.1"/>
    <property type="molecule type" value="Genomic_DNA"/>
</dbReference>
<keyword evidence="9" id="KW-0804">Transcription</keyword>
<reference evidence="13 14" key="1">
    <citation type="journal article" date="2012" name="Science">
        <title>The Paleozoic origin of enzymatic lignin decomposition reconstructed from 31 fungal genomes.</title>
        <authorList>
            <person name="Floudas D."/>
            <person name="Binder M."/>
            <person name="Riley R."/>
            <person name="Barry K."/>
            <person name="Blanchette R.A."/>
            <person name="Henrissat B."/>
            <person name="Martinez A.T."/>
            <person name="Otillar R."/>
            <person name="Spatafora J.W."/>
            <person name="Yadav J.S."/>
            <person name="Aerts A."/>
            <person name="Benoit I."/>
            <person name="Boyd A."/>
            <person name="Carlson A."/>
            <person name="Copeland A."/>
            <person name="Coutinho P.M."/>
            <person name="de Vries R.P."/>
            <person name="Ferreira P."/>
            <person name="Findley K."/>
            <person name="Foster B."/>
            <person name="Gaskell J."/>
            <person name="Glotzer D."/>
            <person name="Gorecki P."/>
            <person name="Heitman J."/>
            <person name="Hesse C."/>
            <person name="Hori C."/>
            <person name="Igarashi K."/>
            <person name="Jurgens J.A."/>
            <person name="Kallen N."/>
            <person name="Kersten P."/>
            <person name="Kohler A."/>
            <person name="Kuees U."/>
            <person name="Kumar T.K.A."/>
            <person name="Kuo A."/>
            <person name="LaButti K."/>
            <person name="Larrondo L.F."/>
            <person name="Lindquist E."/>
            <person name="Ling A."/>
            <person name="Lombard V."/>
            <person name="Lucas S."/>
            <person name="Lundell T."/>
            <person name="Martin R."/>
            <person name="McLaughlin D.J."/>
            <person name="Morgenstern I."/>
            <person name="Morin E."/>
            <person name="Murat C."/>
            <person name="Nagy L.G."/>
            <person name="Nolan M."/>
            <person name="Ohm R.A."/>
            <person name="Patyshakuliyeva A."/>
            <person name="Rokas A."/>
            <person name="Ruiz-Duenas F.J."/>
            <person name="Sabat G."/>
            <person name="Salamov A."/>
            <person name="Samejima M."/>
            <person name="Schmutz J."/>
            <person name="Slot J.C."/>
            <person name="St John F."/>
            <person name="Stenlid J."/>
            <person name="Sun H."/>
            <person name="Sun S."/>
            <person name="Syed K."/>
            <person name="Tsang A."/>
            <person name="Wiebenga A."/>
            <person name="Young D."/>
            <person name="Pisabarro A."/>
            <person name="Eastwood D.C."/>
            <person name="Martin F."/>
            <person name="Cullen D."/>
            <person name="Grigoriev I.V."/>
            <person name="Hibbett D.S."/>
        </authorList>
    </citation>
    <scope>NUCLEOTIDE SEQUENCE [LARGE SCALE GENOMIC DNA]</scope>
    <source>
        <strain evidence="13 14">MD-104</strain>
    </source>
</reference>
<dbReference type="FunFam" id="3.30.160.60:FF:001174">
    <property type="entry name" value="zinc finger protein 527 isoform X1"/>
    <property type="match status" value="1"/>
</dbReference>
<evidence type="ECO:0000256" key="8">
    <source>
        <dbReference type="ARBA" id="ARBA00023125"/>
    </source>
</evidence>
<evidence type="ECO:0000256" key="6">
    <source>
        <dbReference type="ARBA" id="ARBA00022833"/>
    </source>
</evidence>
<dbReference type="GO" id="GO:0000978">
    <property type="term" value="F:RNA polymerase II cis-regulatory region sequence-specific DNA binding"/>
    <property type="evidence" value="ECO:0007669"/>
    <property type="project" value="TreeGrafter"/>
</dbReference>
<dbReference type="Proteomes" id="UP000218811">
    <property type="component" value="Unassembled WGS sequence"/>
</dbReference>
<dbReference type="InterPro" id="IPR013087">
    <property type="entry name" value="Znf_C2H2_type"/>
</dbReference>
<evidence type="ECO:0000256" key="11">
    <source>
        <dbReference type="PROSITE-ProRule" id="PRU00042"/>
    </source>
</evidence>
<dbReference type="GO" id="GO:0005667">
    <property type="term" value="C:transcription regulator complex"/>
    <property type="evidence" value="ECO:0007669"/>
    <property type="project" value="TreeGrafter"/>
</dbReference>
<evidence type="ECO:0000256" key="1">
    <source>
        <dbReference type="ARBA" id="ARBA00004123"/>
    </source>
</evidence>
<evidence type="ECO:0000256" key="3">
    <source>
        <dbReference type="ARBA" id="ARBA00022723"/>
    </source>
</evidence>
<dbReference type="GO" id="GO:0008270">
    <property type="term" value="F:zinc ion binding"/>
    <property type="evidence" value="ECO:0007669"/>
    <property type="project" value="UniProtKB-KW"/>
</dbReference>
<dbReference type="GO" id="GO:0000981">
    <property type="term" value="F:DNA-binding transcription factor activity, RNA polymerase II-specific"/>
    <property type="evidence" value="ECO:0007669"/>
    <property type="project" value="TreeGrafter"/>
</dbReference>
<dbReference type="PROSITE" id="PS50157">
    <property type="entry name" value="ZINC_FINGER_C2H2_2"/>
    <property type="match status" value="2"/>
</dbReference>
<evidence type="ECO:0000256" key="9">
    <source>
        <dbReference type="ARBA" id="ARBA00023163"/>
    </source>
</evidence>
<keyword evidence="3" id="KW-0479">Metal-binding</keyword>
<sequence length="57" mass="6811">RDDDKKHLCPYCPKRFNRPSSLSIHINTHTGARPFECPKCGRQFSVNSNMRRHYRNH</sequence>
<keyword evidence="6" id="KW-0862">Zinc</keyword>
<keyword evidence="5 11" id="KW-0863">Zinc-finger</keyword>
<keyword evidence="10" id="KW-0539">Nucleus</keyword>
<evidence type="ECO:0000256" key="5">
    <source>
        <dbReference type="ARBA" id="ARBA00022771"/>
    </source>
</evidence>
<dbReference type="Gene3D" id="3.30.160.60">
    <property type="entry name" value="Classic Zinc Finger"/>
    <property type="match status" value="2"/>
</dbReference>